<dbReference type="RefSeq" id="WP_209485633.1">
    <property type="nucleotide sequence ID" value="NZ_JAGGKQ010000014.1"/>
</dbReference>
<evidence type="ECO:0000313" key="3">
    <source>
        <dbReference type="EMBL" id="MBP1922981.1"/>
    </source>
</evidence>
<dbReference type="InterPro" id="IPR016181">
    <property type="entry name" value="Acyl_CoA_acyltransferase"/>
</dbReference>
<dbReference type="Gene3D" id="3.40.630.30">
    <property type="match status" value="1"/>
</dbReference>
<dbReference type="EMBL" id="JAGGKQ010000014">
    <property type="protein sequence ID" value="MBP1922981.1"/>
    <property type="molecule type" value="Genomic_DNA"/>
</dbReference>
<organism evidence="3 4">
    <name type="scientific">Halorubrum alkaliphilum</name>
    <dbReference type="NCBI Taxonomy" id="261290"/>
    <lineage>
        <taxon>Archaea</taxon>
        <taxon>Methanobacteriati</taxon>
        <taxon>Methanobacteriota</taxon>
        <taxon>Stenosarchaea group</taxon>
        <taxon>Halobacteria</taxon>
        <taxon>Halobacteriales</taxon>
        <taxon>Haloferacaceae</taxon>
        <taxon>Halorubrum</taxon>
    </lineage>
</organism>
<gene>
    <name evidence="3" type="ORF">J2751_002014</name>
</gene>
<feature type="domain" description="Enhanced intracellular survival protein" evidence="1">
    <location>
        <begin position="206"/>
        <end position="319"/>
    </location>
</feature>
<dbReference type="InterPro" id="IPR036527">
    <property type="entry name" value="SCP2_sterol-bd_dom_sf"/>
</dbReference>
<dbReference type="Pfam" id="PF13530">
    <property type="entry name" value="SCP2_2"/>
    <property type="match status" value="1"/>
</dbReference>
<feature type="domain" description="Eis-like acetyltransferase" evidence="2">
    <location>
        <begin position="88"/>
        <end position="202"/>
    </location>
</feature>
<name>A0A8T4GHT8_9EURY</name>
<dbReference type="AlphaFoldDB" id="A0A8T4GHT8"/>
<dbReference type="OrthoDB" id="212302at2157"/>
<dbReference type="InterPro" id="IPR041380">
    <property type="entry name" value="Acetyltransf_17"/>
</dbReference>
<dbReference type="PANTHER" id="PTHR37817:SF1">
    <property type="entry name" value="N-ACETYLTRANSFERASE EIS"/>
    <property type="match status" value="1"/>
</dbReference>
<dbReference type="GO" id="GO:0034069">
    <property type="term" value="F:aminoglycoside N-acetyltransferase activity"/>
    <property type="evidence" value="ECO:0007669"/>
    <property type="project" value="TreeGrafter"/>
</dbReference>
<evidence type="ECO:0000259" key="1">
    <source>
        <dbReference type="Pfam" id="PF13530"/>
    </source>
</evidence>
<accession>A0A8T4GHT8</accession>
<dbReference type="InterPro" id="IPR025559">
    <property type="entry name" value="Eis_dom"/>
</dbReference>
<dbReference type="Proteomes" id="UP000823588">
    <property type="component" value="Unassembled WGS sequence"/>
</dbReference>
<evidence type="ECO:0000313" key="4">
    <source>
        <dbReference type="Proteomes" id="UP000823588"/>
    </source>
</evidence>
<dbReference type="SUPFAM" id="SSF55718">
    <property type="entry name" value="SCP-like"/>
    <property type="match status" value="1"/>
</dbReference>
<dbReference type="GO" id="GO:0030649">
    <property type="term" value="P:aminoglycoside antibiotic catabolic process"/>
    <property type="evidence" value="ECO:0007669"/>
    <property type="project" value="TreeGrafter"/>
</dbReference>
<comment type="caution">
    <text evidence="3">The sequence shown here is derived from an EMBL/GenBank/DDBJ whole genome shotgun (WGS) entry which is preliminary data.</text>
</comment>
<dbReference type="PANTHER" id="PTHR37817">
    <property type="entry name" value="N-ACETYLTRANSFERASE EIS"/>
    <property type="match status" value="1"/>
</dbReference>
<sequence>MVSWECPTNPREASGLDPEAVHRKYGWATVSRYRYLRIPPEQLGFVDAVRRSTSDGSESGRFRRLDDDDYAAAESVLSSMADRYDLTMARTEAWWRERTLRGWKTDPFVYGWERDGELRAFWSYVFEEDPGDPNVDGTVMTVRDVATVDETAWLHVLRFCRDHDSQVEEIRIRAPPDVNLQDRVADPRAVTVESRTGPMLRLVDVAGAFEMLEPDPALNFRVTLAVADPLAAWNDRTFRVDVADGTVSVNAVEPNDSGTSDVTAGIGTLSQLYAGYHSVRDAVTYGDLAVSDGGTGDDDAVDGVVADLNDLFSPRRTFLREGF</sequence>
<evidence type="ECO:0000259" key="2">
    <source>
        <dbReference type="Pfam" id="PF17668"/>
    </source>
</evidence>
<protein>
    <submittedName>
        <fullName evidence="3">Putative acetyltransferase</fullName>
    </submittedName>
</protein>
<dbReference type="Gene3D" id="3.30.1050.10">
    <property type="entry name" value="SCP2 sterol-binding domain"/>
    <property type="match status" value="1"/>
</dbReference>
<dbReference type="InterPro" id="IPR051554">
    <property type="entry name" value="Acetyltransferase_Eis"/>
</dbReference>
<keyword evidence="4" id="KW-1185">Reference proteome</keyword>
<dbReference type="SUPFAM" id="SSF55729">
    <property type="entry name" value="Acyl-CoA N-acyltransferases (Nat)"/>
    <property type="match status" value="1"/>
</dbReference>
<dbReference type="Pfam" id="PF17668">
    <property type="entry name" value="Acetyltransf_17"/>
    <property type="match status" value="1"/>
</dbReference>
<reference evidence="3" key="1">
    <citation type="submission" date="2021-03" db="EMBL/GenBank/DDBJ databases">
        <title>Genomic Encyclopedia of Type Strains, Phase IV (KMG-IV): sequencing the most valuable type-strain genomes for metagenomic binning, comparative biology and taxonomic classification.</title>
        <authorList>
            <person name="Goeker M."/>
        </authorList>
    </citation>
    <scope>NUCLEOTIDE SEQUENCE</scope>
    <source>
        <strain evidence="3">DSM 23564</strain>
    </source>
</reference>
<proteinExistence type="predicted"/>